<proteinExistence type="predicted"/>
<dbReference type="AlphaFoldDB" id="A0AAV4UDE5"/>
<reference evidence="1 2" key="1">
    <citation type="submission" date="2021-06" db="EMBL/GenBank/DDBJ databases">
        <title>Caerostris darwini draft genome.</title>
        <authorList>
            <person name="Kono N."/>
            <person name="Arakawa K."/>
        </authorList>
    </citation>
    <scope>NUCLEOTIDE SEQUENCE [LARGE SCALE GENOMIC DNA]</scope>
</reference>
<organism evidence="1 2">
    <name type="scientific">Caerostris darwini</name>
    <dbReference type="NCBI Taxonomy" id="1538125"/>
    <lineage>
        <taxon>Eukaryota</taxon>
        <taxon>Metazoa</taxon>
        <taxon>Ecdysozoa</taxon>
        <taxon>Arthropoda</taxon>
        <taxon>Chelicerata</taxon>
        <taxon>Arachnida</taxon>
        <taxon>Araneae</taxon>
        <taxon>Araneomorphae</taxon>
        <taxon>Entelegynae</taxon>
        <taxon>Araneoidea</taxon>
        <taxon>Araneidae</taxon>
        <taxon>Caerostris</taxon>
    </lineage>
</organism>
<sequence length="95" mass="10289">MHCLLRLSQTESEMRTGTSDWTDHLHLWGIGNAANASGHALPTIVHGSNYNCGGDNCRNSCNCVTEMRGDSSLGDVIGFGGVVTRVLVLIWTHYV</sequence>
<evidence type="ECO:0000313" key="2">
    <source>
        <dbReference type="Proteomes" id="UP001054837"/>
    </source>
</evidence>
<dbReference type="EMBL" id="BPLQ01011105">
    <property type="protein sequence ID" value="GIY55714.1"/>
    <property type="molecule type" value="Genomic_DNA"/>
</dbReference>
<name>A0AAV4UDE5_9ARAC</name>
<protein>
    <submittedName>
        <fullName evidence="1">Uncharacterized protein</fullName>
    </submittedName>
</protein>
<keyword evidence="2" id="KW-1185">Reference proteome</keyword>
<evidence type="ECO:0000313" key="1">
    <source>
        <dbReference type="EMBL" id="GIY55714.1"/>
    </source>
</evidence>
<comment type="caution">
    <text evidence="1">The sequence shown here is derived from an EMBL/GenBank/DDBJ whole genome shotgun (WGS) entry which is preliminary data.</text>
</comment>
<accession>A0AAV4UDE5</accession>
<dbReference type="Proteomes" id="UP001054837">
    <property type="component" value="Unassembled WGS sequence"/>
</dbReference>
<gene>
    <name evidence="1" type="ORF">CDAR_529111</name>
</gene>